<evidence type="ECO:0000256" key="1">
    <source>
        <dbReference type="ARBA" id="ARBA00001953"/>
    </source>
</evidence>
<dbReference type="GO" id="GO:0006094">
    <property type="term" value="P:gluconeogenesis"/>
    <property type="evidence" value="ECO:0007669"/>
    <property type="project" value="UniProtKB-KW"/>
</dbReference>
<evidence type="ECO:0000259" key="14">
    <source>
        <dbReference type="PROSITE" id="PS50975"/>
    </source>
</evidence>
<evidence type="ECO:0000256" key="3">
    <source>
        <dbReference type="ARBA" id="ARBA00013057"/>
    </source>
</evidence>
<dbReference type="CDD" id="cd07937">
    <property type="entry name" value="DRE_TIM_PC_TC_5S"/>
    <property type="match status" value="1"/>
</dbReference>
<dbReference type="InterPro" id="IPR000089">
    <property type="entry name" value="Biotin_lipoyl"/>
</dbReference>
<dbReference type="FunFam" id="3.20.20.70:FF:000033">
    <property type="entry name" value="Pyruvate carboxylase"/>
    <property type="match status" value="1"/>
</dbReference>
<dbReference type="FunFam" id="3.30.470.20:FF:000012">
    <property type="entry name" value="Pyruvate carboxylase"/>
    <property type="match status" value="1"/>
</dbReference>
<evidence type="ECO:0000256" key="7">
    <source>
        <dbReference type="ARBA" id="ARBA00022741"/>
    </source>
</evidence>
<evidence type="ECO:0000256" key="2">
    <source>
        <dbReference type="ARBA" id="ARBA00004742"/>
    </source>
</evidence>
<evidence type="ECO:0000256" key="5">
    <source>
        <dbReference type="ARBA" id="ARBA00022598"/>
    </source>
</evidence>
<dbReference type="InterPro" id="IPR055268">
    <property type="entry name" value="PCB-like"/>
</dbReference>
<dbReference type="GO" id="GO:0005737">
    <property type="term" value="C:cytoplasm"/>
    <property type="evidence" value="ECO:0007669"/>
    <property type="project" value="TreeGrafter"/>
</dbReference>
<dbReference type="InterPro" id="IPR005930">
    <property type="entry name" value="Pyruv_COase"/>
</dbReference>
<dbReference type="PROSITE" id="PS00867">
    <property type="entry name" value="CPSASE_2"/>
    <property type="match status" value="1"/>
</dbReference>
<dbReference type="InterPro" id="IPR003379">
    <property type="entry name" value="Carboxylase_cons_dom"/>
</dbReference>
<keyword evidence="10" id="KW-0511">Multifunctional enzyme</keyword>
<dbReference type="NCBIfam" id="TIGR01235">
    <property type="entry name" value="pyruv_carbox"/>
    <property type="match status" value="1"/>
</dbReference>
<dbReference type="InterPro" id="IPR005481">
    <property type="entry name" value="BC-like_N"/>
</dbReference>
<evidence type="ECO:0000313" key="17">
    <source>
        <dbReference type="EMBL" id="KAG7354382.1"/>
    </source>
</evidence>
<dbReference type="FunFam" id="3.30.1490.20:FF:000018">
    <property type="entry name" value="Biotin carboxylase"/>
    <property type="match status" value="1"/>
</dbReference>
<keyword evidence="6" id="KW-0479">Metal-binding</keyword>
<dbReference type="NCBIfam" id="NF006761">
    <property type="entry name" value="PRK09282.1"/>
    <property type="match status" value="1"/>
</dbReference>
<dbReference type="FunFam" id="2.40.50.100:FF:000003">
    <property type="entry name" value="Acetyl-CoA carboxylase biotin carboxyl carrier protein"/>
    <property type="match status" value="1"/>
</dbReference>
<dbReference type="InterPro" id="IPR005479">
    <property type="entry name" value="CPAse_ATP-bd"/>
</dbReference>
<reference evidence="17" key="2">
    <citation type="submission" date="2021-04" db="EMBL/GenBank/DDBJ databases">
        <authorList>
            <person name="Podell S."/>
        </authorList>
    </citation>
    <scope>NUCLEOTIDE SEQUENCE</scope>
    <source>
        <strain evidence="17">Hildebrandi</strain>
    </source>
</reference>
<dbReference type="PROSITE" id="PS50968">
    <property type="entry name" value="BIOTINYL_LIPOYL"/>
    <property type="match status" value="1"/>
</dbReference>
<evidence type="ECO:0000256" key="4">
    <source>
        <dbReference type="ARBA" id="ARBA00022432"/>
    </source>
</evidence>
<dbReference type="EMBL" id="JAGRRH010000016">
    <property type="protein sequence ID" value="KAG7354382.1"/>
    <property type="molecule type" value="Genomic_DNA"/>
</dbReference>
<keyword evidence="7 11" id="KW-0547">Nucleotide-binding</keyword>
<evidence type="ECO:0000256" key="8">
    <source>
        <dbReference type="ARBA" id="ARBA00022840"/>
    </source>
</evidence>
<evidence type="ECO:0000256" key="11">
    <source>
        <dbReference type="PROSITE-ProRule" id="PRU00409"/>
    </source>
</evidence>
<feature type="signal peptide" evidence="12">
    <location>
        <begin position="1"/>
        <end position="26"/>
    </location>
</feature>
<dbReference type="OrthoDB" id="196847at2759"/>
<accession>A0A9K3L2W3</accession>
<evidence type="ECO:0000259" key="16">
    <source>
        <dbReference type="PROSITE" id="PS50991"/>
    </source>
</evidence>
<keyword evidence="5" id="KW-0436">Ligase</keyword>
<dbReference type="AlphaFoldDB" id="A0A9K3L2W3"/>
<feature type="chain" id="PRO_5039893623" description="pyruvate carboxylase" evidence="12">
    <location>
        <begin position="27"/>
        <end position="1230"/>
    </location>
</feature>
<dbReference type="InterPro" id="IPR000891">
    <property type="entry name" value="PYR_CT"/>
</dbReference>
<dbReference type="Pfam" id="PF00364">
    <property type="entry name" value="Biotin_lipoyl"/>
    <property type="match status" value="1"/>
</dbReference>
<dbReference type="NCBIfam" id="NF009554">
    <property type="entry name" value="PRK12999.1"/>
    <property type="match status" value="1"/>
</dbReference>
<dbReference type="InterPro" id="IPR001882">
    <property type="entry name" value="Biotin_BS"/>
</dbReference>
<evidence type="ECO:0000313" key="18">
    <source>
        <dbReference type="Proteomes" id="UP000693970"/>
    </source>
</evidence>
<dbReference type="PANTHER" id="PTHR43778:SF2">
    <property type="entry name" value="PYRUVATE CARBOXYLASE, MITOCHONDRIAL"/>
    <property type="match status" value="1"/>
</dbReference>
<dbReference type="Pfam" id="PF02436">
    <property type="entry name" value="PYC_OADA"/>
    <property type="match status" value="1"/>
</dbReference>
<comment type="pathway">
    <text evidence="2">Carbohydrate biosynthesis; gluconeogenesis.</text>
</comment>
<dbReference type="PROSITE" id="PS00188">
    <property type="entry name" value="BIOTIN"/>
    <property type="match status" value="1"/>
</dbReference>
<dbReference type="CDD" id="cd06850">
    <property type="entry name" value="biotinyl_domain"/>
    <property type="match status" value="1"/>
</dbReference>
<dbReference type="InterPro" id="IPR011761">
    <property type="entry name" value="ATP-grasp"/>
</dbReference>
<sequence length="1230" mass="134043">MTWTTQTVSAVATLVVVLCTCDFVDAFVPPRLSLRTPTTTTVAHVLKDAVEENVATNAPTKDGKPFFSNIMAANRAEIAVRIMRAATEMNAGTVGIYVHEDRYSQHRWGADRSFMLEKAEGATPISAYLDIDQIIQIAKDADVDAIHPGYGFLSESPEFAKACGEAGIVFVGPTVENLLRFSDKTAARQAAIDAGVPVVPGSDGALKTKEDVVEFVESIGLPVIIKAAMGGGGKGMRVVRNMNDLVPFFEAARSEALASFGDGSVFVERFVDRPRHIEVQIIGDGSGNIVHLWERDCSVQRRHQKVIEMAPAFTLPDDLRRQLHQYAIQLTSAAKYKNAGTVEFLVDSDMRPYFIEVNPRIQVEHTVTEEVTGVDLVQAQMKIAAGASLEEVGLIQENISARGVAIQCRVTTEDPQRDFAPDTGTLSVYRHAAGCGVRMDGVGYSGLKITPYFDSMIVKYTVRGSSFPEAVARMNRVLQECRIRGVKTNIPFLLNCLQHPDFKNGGATTAFIDEHPELKQTSTSYWNFANEWQADPKKLATSDRIIRYLANLAVNGHPPELGADEAKLGTGITKAVPSPQIPPRSSPSATNGGFRKILLEKGPDELSKAVREHKGLLIMDTTWRDAHQSLLATRMRTQELTRCADATNEALMNAFSLEMWGGATFDVAMRFLHECPWKRLETLREKVPDIPFQMLLRGANAVGYTNYADNVVYKFCEQAHASGIDVFRVFDSLNYLENLKLGVDAAGKAGGFVEGTMSYTGDVADPSKGKYNLDYYMKLARELVDMGSHSLAVKDMAGLLTPRAATMLVSALREEFPDTPIHVHTHDTAGSGVASMLAAAEAGADIVDAAIDAMSGMTSQPSLGAIAANLRGTERDTGIDLAQLGPLNTYWENVRSLYAPFESGQLSGSSDVLLHEIPGGQYTNLLFQSKQLGLTEKWPEIKKKYAEANIILGDIPKVTPSSKVVGDLAQFMVAQNLHPNEILEQADTLAFPDSVVNYLRGDIGIPPGGFPEPLRSKVLKSRGLDAVDGRPGQFLKAYDFEQERESLEKIYGNQITEKDLLSYALYPKVFQDWKEYEKVYGDVDILPTHVFLNPMKPGDEIEVELGPGRSRVIKLVAIQDVDDETGSRTVLFEVNGEQYYMTVTDQSMGGAGAAREKAGAPGTIGSPMPGVIVDVKVKAGDRVKEGDPVATLSAMKMETSVPSTSTGVVKRVVVNVGDKVDGDDLLVEIE</sequence>
<evidence type="ECO:0000256" key="12">
    <source>
        <dbReference type="SAM" id="SignalP"/>
    </source>
</evidence>
<reference evidence="17" key="1">
    <citation type="journal article" date="2021" name="Sci. Rep.">
        <title>Diploid genomic architecture of Nitzschia inconspicua, an elite biomass production diatom.</title>
        <authorList>
            <person name="Oliver A."/>
            <person name="Podell S."/>
            <person name="Pinowska A."/>
            <person name="Traller J.C."/>
            <person name="Smith S.R."/>
            <person name="McClure R."/>
            <person name="Beliaev A."/>
            <person name="Bohutskyi P."/>
            <person name="Hill E.A."/>
            <person name="Rabines A."/>
            <person name="Zheng H."/>
            <person name="Allen L.Z."/>
            <person name="Kuo A."/>
            <person name="Grigoriev I.V."/>
            <person name="Allen A.E."/>
            <person name="Hazlebeck D."/>
            <person name="Allen E.E."/>
        </authorList>
    </citation>
    <scope>NUCLEOTIDE SEQUENCE</scope>
    <source>
        <strain evidence="17">Hildebrandi</strain>
    </source>
</reference>
<dbReference type="PROSITE" id="PS50979">
    <property type="entry name" value="BC"/>
    <property type="match status" value="1"/>
</dbReference>
<evidence type="ECO:0000256" key="10">
    <source>
        <dbReference type="ARBA" id="ARBA00023268"/>
    </source>
</evidence>
<dbReference type="Pfam" id="PF02785">
    <property type="entry name" value="Biotin_carb_C"/>
    <property type="match status" value="1"/>
</dbReference>
<dbReference type="GO" id="GO:0005524">
    <property type="term" value="F:ATP binding"/>
    <property type="evidence" value="ECO:0007669"/>
    <property type="project" value="UniProtKB-UniRule"/>
</dbReference>
<evidence type="ECO:0000256" key="6">
    <source>
        <dbReference type="ARBA" id="ARBA00022723"/>
    </source>
</evidence>
<keyword evidence="12" id="KW-0732">Signal</keyword>
<organism evidence="17 18">
    <name type="scientific">Nitzschia inconspicua</name>
    <dbReference type="NCBI Taxonomy" id="303405"/>
    <lineage>
        <taxon>Eukaryota</taxon>
        <taxon>Sar</taxon>
        <taxon>Stramenopiles</taxon>
        <taxon>Ochrophyta</taxon>
        <taxon>Bacillariophyta</taxon>
        <taxon>Bacillariophyceae</taxon>
        <taxon>Bacillariophycidae</taxon>
        <taxon>Bacillariales</taxon>
        <taxon>Bacillariaceae</taxon>
        <taxon>Nitzschia</taxon>
    </lineage>
</organism>
<name>A0A9K3L2W3_9STRA</name>
<feature type="domain" description="Biotin carboxylation" evidence="15">
    <location>
        <begin position="66"/>
        <end position="517"/>
    </location>
</feature>
<feature type="domain" description="Pyruvate carboxyltransferase" evidence="16">
    <location>
        <begin position="616"/>
        <end position="885"/>
    </location>
</feature>
<dbReference type="Pfam" id="PF02786">
    <property type="entry name" value="CPSase_L_D2"/>
    <property type="match status" value="1"/>
</dbReference>
<dbReference type="PROSITE" id="PS50975">
    <property type="entry name" value="ATP_GRASP"/>
    <property type="match status" value="1"/>
</dbReference>
<keyword evidence="18" id="KW-1185">Reference proteome</keyword>
<evidence type="ECO:0000259" key="15">
    <source>
        <dbReference type="PROSITE" id="PS50979"/>
    </source>
</evidence>
<keyword evidence="8 11" id="KW-0067">ATP-binding</keyword>
<dbReference type="PANTHER" id="PTHR43778">
    <property type="entry name" value="PYRUVATE CARBOXYLASE"/>
    <property type="match status" value="1"/>
</dbReference>
<protein>
    <recommendedName>
        <fullName evidence="3">pyruvate carboxylase</fullName>
        <ecNumber evidence="3">6.4.1.1</ecNumber>
    </recommendedName>
</protein>
<dbReference type="Pfam" id="PF00289">
    <property type="entry name" value="Biotin_carb_N"/>
    <property type="match status" value="1"/>
</dbReference>
<keyword evidence="4" id="KW-0312">Gluconeogenesis</keyword>
<feature type="domain" description="Lipoyl-binding" evidence="13">
    <location>
        <begin position="1155"/>
        <end position="1230"/>
    </location>
</feature>
<gene>
    <name evidence="17" type="ORF">IV203_003738</name>
</gene>
<proteinExistence type="predicted"/>
<dbReference type="InterPro" id="IPR011764">
    <property type="entry name" value="Biotin_carboxylation_dom"/>
</dbReference>
<dbReference type="EC" id="6.4.1.1" evidence="3"/>
<comment type="caution">
    <text evidence="17">The sequence shown here is derived from an EMBL/GenBank/DDBJ whole genome shotgun (WGS) entry which is preliminary data.</text>
</comment>
<dbReference type="GO" id="GO:0046872">
    <property type="term" value="F:metal ion binding"/>
    <property type="evidence" value="ECO:0007669"/>
    <property type="project" value="UniProtKB-KW"/>
</dbReference>
<evidence type="ECO:0000259" key="13">
    <source>
        <dbReference type="PROSITE" id="PS50968"/>
    </source>
</evidence>
<comment type="cofactor">
    <cofactor evidence="1">
        <name>biotin</name>
        <dbReference type="ChEBI" id="CHEBI:57586"/>
    </cofactor>
</comment>
<dbReference type="SMART" id="SM00878">
    <property type="entry name" value="Biotin_carb_C"/>
    <property type="match status" value="1"/>
</dbReference>
<dbReference type="Proteomes" id="UP000693970">
    <property type="component" value="Unassembled WGS sequence"/>
</dbReference>
<evidence type="ECO:0000256" key="9">
    <source>
        <dbReference type="ARBA" id="ARBA00023267"/>
    </source>
</evidence>
<feature type="domain" description="ATP-grasp" evidence="14">
    <location>
        <begin position="188"/>
        <end position="385"/>
    </location>
</feature>
<dbReference type="Pfam" id="PF00682">
    <property type="entry name" value="HMGL-like"/>
    <property type="match status" value="1"/>
</dbReference>
<keyword evidence="17" id="KW-0670">Pyruvate</keyword>
<keyword evidence="9" id="KW-0092">Biotin</keyword>
<dbReference type="GO" id="GO:0004736">
    <property type="term" value="F:pyruvate carboxylase activity"/>
    <property type="evidence" value="ECO:0007669"/>
    <property type="project" value="UniProtKB-EC"/>
</dbReference>
<dbReference type="PROSITE" id="PS50991">
    <property type="entry name" value="PYR_CT"/>
    <property type="match status" value="1"/>
</dbReference>
<dbReference type="InterPro" id="IPR005482">
    <property type="entry name" value="Biotin_COase_C"/>
</dbReference>